<dbReference type="AlphaFoldDB" id="A0AAV7KSM7"/>
<comment type="caution">
    <text evidence="1">The sequence shown here is derived from an EMBL/GenBank/DDBJ whole genome shotgun (WGS) entry which is preliminary data.</text>
</comment>
<protein>
    <submittedName>
        <fullName evidence="1">Uncharacterized protein</fullName>
    </submittedName>
</protein>
<organism evidence="1 2">
    <name type="scientific">Pleurodeles waltl</name>
    <name type="common">Iberian ribbed newt</name>
    <dbReference type="NCBI Taxonomy" id="8319"/>
    <lineage>
        <taxon>Eukaryota</taxon>
        <taxon>Metazoa</taxon>
        <taxon>Chordata</taxon>
        <taxon>Craniata</taxon>
        <taxon>Vertebrata</taxon>
        <taxon>Euteleostomi</taxon>
        <taxon>Amphibia</taxon>
        <taxon>Batrachia</taxon>
        <taxon>Caudata</taxon>
        <taxon>Salamandroidea</taxon>
        <taxon>Salamandridae</taxon>
        <taxon>Pleurodelinae</taxon>
        <taxon>Pleurodeles</taxon>
    </lineage>
</organism>
<keyword evidence="2" id="KW-1185">Reference proteome</keyword>
<reference evidence="1" key="1">
    <citation type="journal article" date="2022" name="bioRxiv">
        <title>Sequencing and chromosome-scale assembly of the giantPleurodeles waltlgenome.</title>
        <authorList>
            <person name="Brown T."/>
            <person name="Elewa A."/>
            <person name="Iarovenko S."/>
            <person name="Subramanian E."/>
            <person name="Araus A.J."/>
            <person name="Petzold A."/>
            <person name="Susuki M."/>
            <person name="Suzuki K.-i.T."/>
            <person name="Hayashi T."/>
            <person name="Toyoda A."/>
            <person name="Oliveira C."/>
            <person name="Osipova E."/>
            <person name="Leigh N.D."/>
            <person name="Simon A."/>
            <person name="Yun M.H."/>
        </authorList>
    </citation>
    <scope>NUCLEOTIDE SEQUENCE</scope>
    <source>
        <strain evidence="1">20211129_DDA</strain>
        <tissue evidence="1">Liver</tissue>
    </source>
</reference>
<dbReference type="EMBL" id="JANPWB010000016">
    <property type="protein sequence ID" value="KAJ1082200.1"/>
    <property type="molecule type" value="Genomic_DNA"/>
</dbReference>
<name>A0AAV7KSM7_PLEWA</name>
<evidence type="ECO:0000313" key="2">
    <source>
        <dbReference type="Proteomes" id="UP001066276"/>
    </source>
</evidence>
<sequence>MLGIGKFSFKIFSSQSGQCIMSPSADYCPVFNRGHGQGYKHQSSAWVPFRGVMLCSCRSRGVLQKKMISQRRMMQLLVPISA</sequence>
<dbReference type="Proteomes" id="UP001066276">
    <property type="component" value="Chromosome 12"/>
</dbReference>
<accession>A0AAV7KSM7</accession>
<evidence type="ECO:0000313" key="1">
    <source>
        <dbReference type="EMBL" id="KAJ1082200.1"/>
    </source>
</evidence>
<proteinExistence type="predicted"/>
<gene>
    <name evidence="1" type="ORF">NDU88_002368</name>
</gene>